<dbReference type="InterPro" id="IPR000537">
    <property type="entry name" value="UbiA_prenyltransferase"/>
</dbReference>
<gene>
    <name evidence="6" type="ORF">OBBRIDRAFT_737651</name>
</gene>
<keyword evidence="7" id="KW-1185">Reference proteome</keyword>
<keyword evidence="4 5" id="KW-0472">Membrane</keyword>
<name>A0A8E2DH56_9APHY</name>
<evidence type="ECO:0000256" key="2">
    <source>
        <dbReference type="ARBA" id="ARBA00022692"/>
    </source>
</evidence>
<dbReference type="InterPro" id="IPR050475">
    <property type="entry name" value="Prenyltransferase_related"/>
</dbReference>
<dbReference type="CDD" id="cd13965">
    <property type="entry name" value="PT_UbiA_3"/>
    <property type="match status" value="1"/>
</dbReference>
<protein>
    <submittedName>
        <fullName evidence="6">Uncharacterized protein</fullName>
    </submittedName>
</protein>
<dbReference type="PANTHER" id="PTHR42723:SF1">
    <property type="entry name" value="CHLOROPHYLL SYNTHASE, CHLOROPLASTIC"/>
    <property type="match status" value="1"/>
</dbReference>
<sequence length="310" mass="35035">MRYPATFQFHPPLATLWRRIVDAWLIRPVAWARYQAQTAILFTWTDYKTIFFPITAFACATAPLNSFQDLLRGWVWIWLHLLLCNVSNQARSGREDAVLRPWRPVPAGRITCPQAIVLRWILVAICITLSAAYAEEVVLMTLYLTLTTYLYDEMDLAGHVIGKNLCNIGGYTAFEIGATKIFGGTSHLDSVAKNATLLSGLLIFTTIQTQDFPDVEGDAAAGRVTFPIYAPEFSRAFTLIALITWSMYLSWFWGIGYIGGSFFTALGMYVGLQYYLCRSLAADKRSYIIYNIWLVLAHILPFSARIHSKV</sequence>
<evidence type="ECO:0000313" key="6">
    <source>
        <dbReference type="EMBL" id="OCH86636.1"/>
    </source>
</evidence>
<organism evidence="6 7">
    <name type="scientific">Obba rivulosa</name>
    <dbReference type="NCBI Taxonomy" id="1052685"/>
    <lineage>
        <taxon>Eukaryota</taxon>
        <taxon>Fungi</taxon>
        <taxon>Dikarya</taxon>
        <taxon>Basidiomycota</taxon>
        <taxon>Agaricomycotina</taxon>
        <taxon>Agaricomycetes</taxon>
        <taxon>Polyporales</taxon>
        <taxon>Gelatoporiaceae</taxon>
        <taxon>Obba</taxon>
    </lineage>
</organism>
<dbReference type="Gene3D" id="1.10.357.140">
    <property type="entry name" value="UbiA prenyltransferase"/>
    <property type="match status" value="1"/>
</dbReference>
<keyword evidence="3 5" id="KW-1133">Transmembrane helix</keyword>
<evidence type="ECO:0000256" key="5">
    <source>
        <dbReference type="SAM" id="Phobius"/>
    </source>
</evidence>
<evidence type="ECO:0000256" key="4">
    <source>
        <dbReference type="ARBA" id="ARBA00023136"/>
    </source>
</evidence>
<evidence type="ECO:0000256" key="3">
    <source>
        <dbReference type="ARBA" id="ARBA00022989"/>
    </source>
</evidence>
<dbReference type="GO" id="GO:0016765">
    <property type="term" value="F:transferase activity, transferring alkyl or aryl (other than methyl) groups"/>
    <property type="evidence" value="ECO:0007669"/>
    <property type="project" value="InterPro"/>
</dbReference>
<dbReference type="Proteomes" id="UP000250043">
    <property type="component" value="Unassembled WGS sequence"/>
</dbReference>
<dbReference type="PANTHER" id="PTHR42723">
    <property type="entry name" value="CHLOROPHYLL SYNTHASE"/>
    <property type="match status" value="1"/>
</dbReference>
<dbReference type="GO" id="GO:0016020">
    <property type="term" value="C:membrane"/>
    <property type="evidence" value="ECO:0007669"/>
    <property type="project" value="UniProtKB-SubCell"/>
</dbReference>
<feature type="transmembrane region" description="Helical" evidence="5">
    <location>
        <begin position="288"/>
        <end position="306"/>
    </location>
</feature>
<comment type="subcellular location">
    <subcellularLocation>
        <location evidence="1">Membrane</location>
        <topology evidence="1">Multi-pass membrane protein</topology>
    </subcellularLocation>
</comment>
<dbReference type="Pfam" id="PF01040">
    <property type="entry name" value="UbiA"/>
    <property type="match status" value="1"/>
</dbReference>
<accession>A0A8E2DH56</accession>
<dbReference type="AlphaFoldDB" id="A0A8E2DH56"/>
<evidence type="ECO:0000313" key="7">
    <source>
        <dbReference type="Proteomes" id="UP000250043"/>
    </source>
</evidence>
<dbReference type="InterPro" id="IPR044878">
    <property type="entry name" value="UbiA_sf"/>
</dbReference>
<evidence type="ECO:0000256" key="1">
    <source>
        <dbReference type="ARBA" id="ARBA00004141"/>
    </source>
</evidence>
<feature type="transmembrane region" description="Helical" evidence="5">
    <location>
        <begin position="116"/>
        <end position="134"/>
    </location>
</feature>
<feature type="transmembrane region" description="Helical" evidence="5">
    <location>
        <begin position="251"/>
        <end position="276"/>
    </location>
</feature>
<dbReference type="EMBL" id="KV722518">
    <property type="protein sequence ID" value="OCH86636.1"/>
    <property type="molecule type" value="Genomic_DNA"/>
</dbReference>
<dbReference type="OrthoDB" id="434972at2759"/>
<keyword evidence="2 5" id="KW-0812">Transmembrane</keyword>
<proteinExistence type="predicted"/>
<reference evidence="6 7" key="1">
    <citation type="submission" date="2016-07" db="EMBL/GenBank/DDBJ databases">
        <title>Draft genome of the white-rot fungus Obba rivulosa 3A-2.</title>
        <authorList>
            <consortium name="DOE Joint Genome Institute"/>
            <person name="Miettinen O."/>
            <person name="Riley R."/>
            <person name="Acob R."/>
            <person name="Barry K."/>
            <person name="Cullen D."/>
            <person name="De Vries R."/>
            <person name="Hainaut M."/>
            <person name="Hatakka A."/>
            <person name="Henrissat B."/>
            <person name="Hilden K."/>
            <person name="Kuo R."/>
            <person name="Labutti K."/>
            <person name="Lipzen A."/>
            <person name="Makela M.R."/>
            <person name="Sandor L."/>
            <person name="Spatafora J.W."/>
            <person name="Grigoriev I.V."/>
            <person name="Hibbett D.S."/>
        </authorList>
    </citation>
    <scope>NUCLEOTIDE SEQUENCE [LARGE SCALE GENOMIC DNA]</scope>
    <source>
        <strain evidence="6 7">3A-2</strain>
    </source>
</reference>